<protein>
    <submittedName>
        <fullName evidence="4">Ubiquitin-conjugating enzyme E2 U</fullName>
    </submittedName>
</protein>
<dbReference type="PANTHER" id="PTHR24067">
    <property type="entry name" value="UBIQUITIN-CONJUGATING ENZYME E2"/>
    <property type="match status" value="1"/>
</dbReference>
<dbReference type="InterPro" id="IPR016135">
    <property type="entry name" value="UBQ-conjugating_enzyme/RWD"/>
</dbReference>
<dbReference type="RefSeq" id="XP_013203943.1">
    <property type="nucleotide sequence ID" value="XM_013348489.1"/>
</dbReference>
<dbReference type="CDD" id="cd23806">
    <property type="entry name" value="UBCc_UBE2U"/>
    <property type="match status" value="1"/>
</dbReference>
<gene>
    <name evidence="4" type="primary">Ube2u</name>
</gene>
<dbReference type="Pfam" id="PF00179">
    <property type="entry name" value="UQ_con"/>
    <property type="match status" value="1"/>
</dbReference>
<dbReference type="Proteomes" id="UP000694915">
    <property type="component" value="Chromosome 10"/>
</dbReference>
<feature type="domain" description="UBC core" evidence="2">
    <location>
        <begin position="4"/>
        <end position="153"/>
    </location>
</feature>
<evidence type="ECO:0000259" key="2">
    <source>
        <dbReference type="PROSITE" id="PS50127"/>
    </source>
</evidence>
<feature type="compositionally biased region" description="Polar residues" evidence="1">
    <location>
        <begin position="251"/>
        <end position="261"/>
    </location>
</feature>
<organism evidence="3 4">
    <name type="scientific">Microtus ochrogaster</name>
    <name type="common">Prairie vole</name>
    <dbReference type="NCBI Taxonomy" id="79684"/>
    <lineage>
        <taxon>Eukaryota</taxon>
        <taxon>Metazoa</taxon>
        <taxon>Chordata</taxon>
        <taxon>Craniata</taxon>
        <taxon>Vertebrata</taxon>
        <taxon>Euteleostomi</taxon>
        <taxon>Mammalia</taxon>
        <taxon>Eutheria</taxon>
        <taxon>Euarchontoglires</taxon>
        <taxon>Glires</taxon>
        <taxon>Rodentia</taxon>
        <taxon>Myomorpha</taxon>
        <taxon>Muroidea</taxon>
        <taxon>Cricetidae</taxon>
        <taxon>Arvicolinae</taxon>
        <taxon>Microtus</taxon>
    </lineage>
</organism>
<dbReference type="PROSITE" id="PS50127">
    <property type="entry name" value="UBC_2"/>
    <property type="match status" value="1"/>
</dbReference>
<dbReference type="InterPro" id="IPR000608">
    <property type="entry name" value="UBC"/>
</dbReference>
<dbReference type="Gene3D" id="3.10.110.10">
    <property type="entry name" value="Ubiquitin Conjugating Enzyme"/>
    <property type="match status" value="1"/>
</dbReference>
<proteinExistence type="predicted"/>
<evidence type="ECO:0000313" key="4">
    <source>
        <dbReference type="RefSeq" id="XP_013203943.1"/>
    </source>
</evidence>
<dbReference type="SUPFAM" id="SSF54495">
    <property type="entry name" value="UBC-like"/>
    <property type="match status" value="1"/>
</dbReference>
<reference evidence="4" key="1">
    <citation type="submission" date="2025-08" db="UniProtKB">
        <authorList>
            <consortium name="RefSeq"/>
        </authorList>
    </citation>
    <scope>IDENTIFICATION</scope>
</reference>
<dbReference type="GeneID" id="101991456"/>
<sequence>MYSRAHILLEREFKELQNKRNEGIIAFPTREDMMSWEAQIEGLQNSIWEGFLFHLTIDFTPEYNLVPPAVKFLTIPFHPNVDPHTGRPSIHFLDNQNSWNTNYTILSILHAIQRLLSNPVLENPVNLEAARLLVKDESMYRVVVQKLFKPAPPVKEGDRELSEKPQGAIRVIKKISFNDYYKTWSTIATSQTAEHSRNPFVGDPKFMGQYYKWKQQNRQHHKQWKLKFELAKYRFDRENKSSGRSRDHSIQRTVDSSPTELSYESIESESRFYELEQMWKNENWSEEVESNESWEEEVDNLVAWTNALDVESLNYDD</sequence>
<feature type="region of interest" description="Disordered" evidence="1">
    <location>
        <begin position="240"/>
        <end position="261"/>
    </location>
</feature>
<feature type="compositionally biased region" description="Basic and acidic residues" evidence="1">
    <location>
        <begin position="240"/>
        <end position="250"/>
    </location>
</feature>
<accession>A0ABM1AL64</accession>
<evidence type="ECO:0000313" key="3">
    <source>
        <dbReference type="Proteomes" id="UP000694915"/>
    </source>
</evidence>
<dbReference type="InterPro" id="IPR050113">
    <property type="entry name" value="Ub_conjugating_enzyme"/>
</dbReference>
<dbReference type="SMART" id="SM00212">
    <property type="entry name" value="UBCc"/>
    <property type="match status" value="1"/>
</dbReference>
<keyword evidence="3" id="KW-1185">Reference proteome</keyword>
<evidence type="ECO:0000256" key="1">
    <source>
        <dbReference type="SAM" id="MobiDB-lite"/>
    </source>
</evidence>
<name>A0ABM1AL64_MICOH</name>